<evidence type="ECO:0000313" key="1">
    <source>
        <dbReference type="EMBL" id="KKU41102.1"/>
    </source>
</evidence>
<comment type="caution">
    <text evidence="1">The sequence shown here is derived from an EMBL/GenBank/DDBJ whole genome shotgun (WGS) entry which is preliminary data.</text>
</comment>
<sequence length="497" mass="48912">MTKVIVALVRGGCGGLGRAAPGLGRGGRGPGAGGTGHVAIAGGVLAVELALLRCLCSAAATGTPDLEVLVDISTAERVRPTLDATLLGHALLVEEQVTVHLFDRHLGVEGQATAPFDLTEVGDHHVSADLLPAHLAAAGDLGGLCGGGGAAGDLGLALGLGLGAGLQDRGDLELELVELVLVAGDPRADRDQLSDLLPGGKQGGAQLGDLAAEERDPLLGLLGLLDGLGLGFDLLGLHLLCLDLDHEGLDLGIEGVGEGEVLGHDRGREGGAEALELLGAGGLGGGGGGLDDRGGDGAGGVAAGELGQVGLGLGAAIAVALLGGSLSGHLLAAEGIAAVRGGTLELDLLGGVIAVRVGLGIGVAVGLLLVEGEEARVTDILIRQLVDHQEHVLAGAAGALGGLGLEDLGHDAQVLEGHLAQVHAVLVTDGHGGRVDELELASRVAREGPGGGGGADIAAGGAGGGGRHDVLRCCLTAREQMTTWVLHRRDRGVCFLA</sequence>
<proteinExistence type="predicted"/>
<dbReference type="EMBL" id="LCMS01000006">
    <property type="protein sequence ID" value="KKU41102.1"/>
    <property type="molecule type" value="Genomic_DNA"/>
</dbReference>
<name>A0A0G1Q8H6_9BACT</name>
<accession>A0A0G1Q8H6</accession>
<protein>
    <submittedName>
        <fullName evidence="1">Uncharacterized protein</fullName>
    </submittedName>
</protein>
<dbReference type="AlphaFoldDB" id="A0A0G1Q8H6"/>
<reference evidence="1 2" key="1">
    <citation type="journal article" date="2015" name="Nature">
        <title>rRNA introns, odd ribosomes, and small enigmatic genomes across a large radiation of phyla.</title>
        <authorList>
            <person name="Brown C.T."/>
            <person name="Hug L.A."/>
            <person name="Thomas B.C."/>
            <person name="Sharon I."/>
            <person name="Castelle C.J."/>
            <person name="Singh A."/>
            <person name="Wilkins M.J."/>
            <person name="Williams K.H."/>
            <person name="Banfield J.F."/>
        </authorList>
    </citation>
    <scope>NUCLEOTIDE SEQUENCE [LARGE SCALE GENOMIC DNA]</scope>
</reference>
<organism evidence="1 2">
    <name type="scientific">Candidatus Uhrbacteria bacterium GW2011_GWE2_46_68</name>
    <dbReference type="NCBI Taxonomy" id="1618994"/>
    <lineage>
        <taxon>Bacteria</taxon>
        <taxon>Candidatus Uhriibacteriota</taxon>
    </lineage>
</organism>
<dbReference type="Proteomes" id="UP000034795">
    <property type="component" value="Unassembled WGS sequence"/>
</dbReference>
<evidence type="ECO:0000313" key="2">
    <source>
        <dbReference type="Proteomes" id="UP000034795"/>
    </source>
</evidence>
<gene>
    <name evidence="1" type="ORF">UX57_C0006G0012</name>
</gene>